<evidence type="ECO:0008006" key="3">
    <source>
        <dbReference type="Google" id="ProtNLM"/>
    </source>
</evidence>
<name>A0A1V9Y5S8_ACHHY</name>
<organism evidence="1 2">
    <name type="scientific">Achlya hypogyna</name>
    <name type="common">Oomycete</name>
    <name type="synonym">Protoachlya hypogyna</name>
    <dbReference type="NCBI Taxonomy" id="1202772"/>
    <lineage>
        <taxon>Eukaryota</taxon>
        <taxon>Sar</taxon>
        <taxon>Stramenopiles</taxon>
        <taxon>Oomycota</taxon>
        <taxon>Saprolegniomycetes</taxon>
        <taxon>Saprolegniales</taxon>
        <taxon>Achlyaceae</taxon>
        <taxon>Achlya</taxon>
    </lineage>
</organism>
<evidence type="ECO:0000313" key="1">
    <source>
        <dbReference type="EMBL" id="OQR81059.1"/>
    </source>
</evidence>
<accession>A0A1V9Y5S8</accession>
<evidence type="ECO:0000313" key="2">
    <source>
        <dbReference type="Proteomes" id="UP000243579"/>
    </source>
</evidence>
<proteinExistence type="predicted"/>
<dbReference type="EMBL" id="JNBR01002841">
    <property type="protein sequence ID" value="OQR81059.1"/>
    <property type="molecule type" value="Genomic_DNA"/>
</dbReference>
<comment type="caution">
    <text evidence="1">The sequence shown here is derived from an EMBL/GenBank/DDBJ whole genome shotgun (WGS) entry which is preliminary data.</text>
</comment>
<protein>
    <recommendedName>
        <fullName evidence="3">PX domain-containing protein</fullName>
    </recommendedName>
</protein>
<sequence>MGVLLHKMKGILASVTSCIGGVQERYVVCVKAPAGVWYAYKLHADFVALHDDLHALAAATACAQECWLAPLLVSLKSCLDPSSADKLLLLNQFLQKLMAVQSLQSTETHADVCLLRPKIDAQLKTFLEWKDDVGVKRTAGSECIVLQPPGRLRRTHFSIIQSSKVVVPTPSLGSPLKARRLDDLAGCRRPDDALPGRRRVYTEVNFDGI</sequence>
<dbReference type="OrthoDB" id="59244at2759"/>
<gene>
    <name evidence="1" type="ORF">ACHHYP_16823</name>
</gene>
<dbReference type="AlphaFoldDB" id="A0A1V9Y5S8"/>
<dbReference type="Proteomes" id="UP000243579">
    <property type="component" value="Unassembled WGS sequence"/>
</dbReference>
<reference evidence="1 2" key="1">
    <citation type="journal article" date="2014" name="Genome Biol. Evol.">
        <title>The secreted proteins of Achlya hypogyna and Thraustotheca clavata identify the ancestral oomycete secretome and reveal gene acquisitions by horizontal gene transfer.</title>
        <authorList>
            <person name="Misner I."/>
            <person name="Blouin N."/>
            <person name="Leonard G."/>
            <person name="Richards T.A."/>
            <person name="Lane C.E."/>
        </authorList>
    </citation>
    <scope>NUCLEOTIDE SEQUENCE [LARGE SCALE GENOMIC DNA]</scope>
    <source>
        <strain evidence="1 2">ATCC 48635</strain>
    </source>
</reference>
<keyword evidence="2" id="KW-1185">Reference proteome</keyword>